<keyword evidence="3" id="KW-1185">Reference proteome</keyword>
<feature type="transmembrane region" description="Helical" evidence="1">
    <location>
        <begin position="86"/>
        <end position="110"/>
    </location>
</feature>
<keyword evidence="1" id="KW-0472">Membrane</keyword>
<accession>A0A151IHX3</accession>
<name>A0A151IHX3_9HYME</name>
<dbReference type="EMBL" id="KQ977545">
    <property type="protein sequence ID" value="KYN02039.1"/>
    <property type="molecule type" value="Genomic_DNA"/>
</dbReference>
<evidence type="ECO:0000256" key="1">
    <source>
        <dbReference type="SAM" id="Phobius"/>
    </source>
</evidence>
<gene>
    <name evidence="2" type="ORF">ALC62_07153</name>
</gene>
<keyword evidence="1" id="KW-1133">Transmembrane helix</keyword>
<evidence type="ECO:0000313" key="2">
    <source>
        <dbReference type="EMBL" id="KYN02039.1"/>
    </source>
</evidence>
<proteinExistence type="predicted"/>
<organism evidence="2 3">
    <name type="scientific">Cyphomyrmex costatus</name>
    <dbReference type="NCBI Taxonomy" id="456900"/>
    <lineage>
        <taxon>Eukaryota</taxon>
        <taxon>Metazoa</taxon>
        <taxon>Ecdysozoa</taxon>
        <taxon>Arthropoda</taxon>
        <taxon>Hexapoda</taxon>
        <taxon>Insecta</taxon>
        <taxon>Pterygota</taxon>
        <taxon>Neoptera</taxon>
        <taxon>Endopterygota</taxon>
        <taxon>Hymenoptera</taxon>
        <taxon>Apocrita</taxon>
        <taxon>Aculeata</taxon>
        <taxon>Formicoidea</taxon>
        <taxon>Formicidae</taxon>
        <taxon>Myrmicinae</taxon>
        <taxon>Cyphomyrmex</taxon>
    </lineage>
</organism>
<reference evidence="2 3" key="1">
    <citation type="submission" date="2016-03" db="EMBL/GenBank/DDBJ databases">
        <title>Cyphomyrmex costatus WGS genome.</title>
        <authorList>
            <person name="Nygaard S."/>
            <person name="Hu H."/>
            <person name="Boomsma J."/>
            <person name="Zhang G."/>
        </authorList>
    </citation>
    <scope>NUCLEOTIDE SEQUENCE [LARGE SCALE GENOMIC DNA]</scope>
    <source>
        <strain evidence="2">MS0001</strain>
        <tissue evidence="2">Whole body</tissue>
    </source>
</reference>
<feature type="transmembrane region" description="Helical" evidence="1">
    <location>
        <begin position="54"/>
        <end position="74"/>
    </location>
</feature>
<dbReference type="STRING" id="456900.A0A151IHX3"/>
<dbReference type="AlphaFoldDB" id="A0A151IHX3"/>
<sequence length="135" mass="15810">MPEVLRYPRMVVNLYATISVLSPSRNTQSAFILFAINNIMLWQFCHRIRVTPSFLVLVIIKRIFLYLFVCLSNSLSLNRRMKHGRIFNGFCVALIFNIFCSLCANILEILTRTRSNSQRKIQKCCTAYERLGRLR</sequence>
<evidence type="ECO:0000313" key="3">
    <source>
        <dbReference type="Proteomes" id="UP000078542"/>
    </source>
</evidence>
<dbReference type="Proteomes" id="UP000078542">
    <property type="component" value="Unassembled WGS sequence"/>
</dbReference>
<protein>
    <submittedName>
        <fullName evidence="2">Uncharacterized protein</fullName>
    </submittedName>
</protein>
<keyword evidence="1" id="KW-0812">Transmembrane</keyword>